<sequence length="70" mass="7953">MWLLAGAGETTTTYNGFDIFMLLFTLIIFIGVVRLLMERPKKNLFAIGFGMLCLVIFLVSDVIMIKAWFS</sequence>
<reference evidence="2 3" key="1">
    <citation type="submission" date="2018-12" db="EMBL/GenBank/DDBJ databases">
        <authorList>
            <person name="Sun L."/>
            <person name="Chen Z."/>
        </authorList>
    </citation>
    <scope>NUCLEOTIDE SEQUENCE [LARGE SCALE GENOMIC DNA]</scope>
    <source>
        <strain evidence="2 3">DSM 15890</strain>
    </source>
</reference>
<comment type="caution">
    <text evidence="2">The sequence shown here is derived from an EMBL/GenBank/DDBJ whole genome shotgun (WGS) entry which is preliminary data.</text>
</comment>
<name>A0A3S1DJT9_9BACL</name>
<dbReference type="AlphaFoldDB" id="A0A3S1DJT9"/>
<evidence type="ECO:0000313" key="3">
    <source>
        <dbReference type="Proteomes" id="UP000279446"/>
    </source>
</evidence>
<gene>
    <name evidence="2" type="ORF">EJP82_21790</name>
</gene>
<keyword evidence="1" id="KW-1133">Transmembrane helix</keyword>
<evidence type="ECO:0000256" key="1">
    <source>
        <dbReference type="SAM" id="Phobius"/>
    </source>
</evidence>
<dbReference type="RefSeq" id="WP_127194171.1">
    <property type="nucleotide sequence ID" value="NZ_JAUSSS010000005.1"/>
</dbReference>
<accession>A0A3S1DJT9</accession>
<feature type="transmembrane region" description="Helical" evidence="1">
    <location>
        <begin position="19"/>
        <end position="37"/>
    </location>
</feature>
<dbReference type="OrthoDB" id="2679967at2"/>
<dbReference type="EMBL" id="RZNY01000024">
    <property type="protein sequence ID" value="RUT42865.1"/>
    <property type="molecule type" value="Genomic_DNA"/>
</dbReference>
<keyword evidence="1" id="KW-0812">Transmembrane</keyword>
<proteinExistence type="predicted"/>
<keyword evidence="1" id="KW-0472">Membrane</keyword>
<protein>
    <recommendedName>
        <fullName evidence="4">DUF2759 family protein</fullName>
    </recommendedName>
</protein>
<evidence type="ECO:0008006" key="4">
    <source>
        <dbReference type="Google" id="ProtNLM"/>
    </source>
</evidence>
<keyword evidence="3" id="KW-1185">Reference proteome</keyword>
<evidence type="ECO:0000313" key="2">
    <source>
        <dbReference type="EMBL" id="RUT42865.1"/>
    </source>
</evidence>
<organism evidence="2 3">
    <name type="scientific">Paenibacillus anaericanus</name>
    <dbReference type="NCBI Taxonomy" id="170367"/>
    <lineage>
        <taxon>Bacteria</taxon>
        <taxon>Bacillati</taxon>
        <taxon>Bacillota</taxon>
        <taxon>Bacilli</taxon>
        <taxon>Bacillales</taxon>
        <taxon>Paenibacillaceae</taxon>
        <taxon>Paenibacillus</taxon>
    </lineage>
</organism>
<feature type="transmembrane region" description="Helical" evidence="1">
    <location>
        <begin position="44"/>
        <end position="69"/>
    </location>
</feature>
<dbReference type="Proteomes" id="UP000279446">
    <property type="component" value="Unassembled WGS sequence"/>
</dbReference>